<dbReference type="HOGENOM" id="CLU_413962_0_0_1"/>
<dbReference type="STRING" id="985895.E5A7X5"/>
<dbReference type="eggNOG" id="ENOG502T0SF">
    <property type="taxonomic scope" value="Eukaryota"/>
</dbReference>
<feature type="region of interest" description="Disordered" evidence="1">
    <location>
        <begin position="436"/>
        <end position="470"/>
    </location>
</feature>
<evidence type="ECO:0000256" key="1">
    <source>
        <dbReference type="SAM" id="MobiDB-lite"/>
    </source>
</evidence>
<evidence type="ECO:0000313" key="2">
    <source>
        <dbReference type="EMBL" id="CBX99720.1"/>
    </source>
</evidence>
<feature type="compositionally biased region" description="Polar residues" evidence="1">
    <location>
        <begin position="169"/>
        <end position="178"/>
    </location>
</feature>
<dbReference type="InParanoid" id="E5A7X5"/>
<dbReference type="AlphaFoldDB" id="E5A7X5"/>
<name>E5A7X5_LEPMJ</name>
<protein>
    <submittedName>
        <fullName evidence="2">Uncharacterized protein</fullName>
    </submittedName>
</protein>
<feature type="region of interest" description="Disordered" evidence="1">
    <location>
        <begin position="153"/>
        <end position="180"/>
    </location>
</feature>
<feature type="region of interest" description="Disordered" evidence="1">
    <location>
        <begin position="198"/>
        <end position="230"/>
    </location>
</feature>
<feature type="region of interest" description="Disordered" evidence="1">
    <location>
        <begin position="624"/>
        <end position="646"/>
    </location>
</feature>
<keyword evidence="3" id="KW-1185">Reference proteome</keyword>
<accession>E5A7X5</accession>
<dbReference type="VEuPathDB" id="FungiDB:LEMA_P073090.1"/>
<dbReference type="OrthoDB" id="3944862at2759"/>
<organism evidence="3">
    <name type="scientific">Leptosphaeria maculans (strain JN3 / isolate v23.1.3 / race Av1-4-5-6-7-8)</name>
    <name type="common">Blackleg fungus</name>
    <name type="synonym">Phoma lingam</name>
    <dbReference type="NCBI Taxonomy" id="985895"/>
    <lineage>
        <taxon>Eukaryota</taxon>
        <taxon>Fungi</taxon>
        <taxon>Dikarya</taxon>
        <taxon>Ascomycota</taxon>
        <taxon>Pezizomycotina</taxon>
        <taxon>Dothideomycetes</taxon>
        <taxon>Pleosporomycetidae</taxon>
        <taxon>Pleosporales</taxon>
        <taxon>Pleosporineae</taxon>
        <taxon>Leptosphaeriaceae</taxon>
        <taxon>Plenodomus</taxon>
        <taxon>Plenodomus lingam/Leptosphaeria maculans species complex</taxon>
    </lineage>
</organism>
<dbReference type="EMBL" id="FP929137">
    <property type="protein sequence ID" value="CBX99720.1"/>
    <property type="molecule type" value="Genomic_DNA"/>
</dbReference>
<reference evidence="3" key="1">
    <citation type="journal article" date="2011" name="Nat. Commun.">
        <title>Effector diversification within compartments of the Leptosphaeria maculans genome affected by Repeat-Induced Point mutations.</title>
        <authorList>
            <person name="Rouxel T."/>
            <person name="Grandaubert J."/>
            <person name="Hane J.K."/>
            <person name="Hoede C."/>
            <person name="van de Wouw A.P."/>
            <person name="Couloux A."/>
            <person name="Dominguez V."/>
            <person name="Anthouard V."/>
            <person name="Bally P."/>
            <person name="Bourras S."/>
            <person name="Cozijnsen A.J."/>
            <person name="Ciuffetti L.M."/>
            <person name="Degrave A."/>
            <person name="Dilmaghani A."/>
            <person name="Duret L."/>
            <person name="Fudal I."/>
            <person name="Goodwin S.B."/>
            <person name="Gout L."/>
            <person name="Glaser N."/>
            <person name="Linglin J."/>
            <person name="Kema G.H.J."/>
            <person name="Lapalu N."/>
            <person name="Lawrence C.B."/>
            <person name="May K."/>
            <person name="Meyer M."/>
            <person name="Ollivier B."/>
            <person name="Poulain J."/>
            <person name="Schoch C.L."/>
            <person name="Simon A."/>
            <person name="Spatafora J.W."/>
            <person name="Stachowiak A."/>
            <person name="Turgeon B.G."/>
            <person name="Tyler B.M."/>
            <person name="Vincent D."/>
            <person name="Weissenbach J."/>
            <person name="Amselem J."/>
            <person name="Quesneville H."/>
            <person name="Oliver R.P."/>
            <person name="Wincker P."/>
            <person name="Balesdent M.-H."/>
            <person name="Howlett B.J."/>
        </authorList>
    </citation>
    <scope>NUCLEOTIDE SEQUENCE [LARGE SCALE GENOMIC DNA]</scope>
    <source>
        <strain evidence="3">JN3 / isolate v23.1.3 / race Av1-4-5-6-7-8</strain>
    </source>
</reference>
<feature type="region of interest" description="Disordered" evidence="1">
    <location>
        <begin position="60"/>
        <end position="79"/>
    </location>
</feature>
<gene>
    <name evidence="2" type="ORF">LEMA_P073090.1</name>
</gene>
<feature type="region of interest" description="Disordered" evidence="1">
    <location>
        <begin position="264"/>
        <end position="283"/>
    </location>
</feature>
<dbReference type="OMA" id="RTDVHVI"/>
<dbReference type="Proteomes" id="UP000002668">
    <property type="component" value="Genome"/>
</dbReference>
<dbReference type="GeneID" id="13292680"/>
<evidence type="ECO:0000313" key="3">
    <source>
        <dbReference type="Proteomes" id="UP000002668"/>
    </source>
</evidence>
<sequence>MPGHSGGDRLIVKLTSYLTPETFSTAIDQFTSPNLKRGPSLPKRKADVDVHMMEAFGSTGSSCGVARQRPGRATSESMSRDGLESLLIVSFSNDHQRAYEGRAPAQTSLNPPRPSAHRCASSPVVQSYRHYHNPTSTIATLQQGIIQPPKFPGYQSSASTSPPLISSLQRMQGENGSSPRRHVVIEPTSYRERMDVHVKSRASDQTLKPCIKSKAKSTPTSPPGEQLGSEDGIHSLRRVKTVEFDEKGSKESIESLNPVAMVLGGTTENPKLDRTKTKFGKGPATMSLYPIRLGKMKGRPADPAVTRTDVHVIAIAPSANAATYSNEDSVDPVTPTMQVVESKAGRHEIVWDDVPEEDDSRPMDRRGSSAGQALHNVSCHGKRGLDRVNTKLADWSGSWNSPSNSFQPTTVVFPDEDTQAPHYEWAVEDDEDLTVLAPPNSQRTSVGPSRHQSRPESAPTTRAPSDDEYEASDLVLARPCPVSVDDWKGHQHSSLVVPDPKGRVRHSASTGQMRAQLLPAIHKWSDIEDDDVKFRGHRDSVTTAHSRLVRTGGVSPELFAHGDYVSMAKKRMHARNHAKSASRDTLREEVLQSGLLSLDDVDDDASMVSLEMIKERALPALQKRSAASMLGTHRESPSRRHIRLLG</sequence>
<feature type="compositionally biased region" description="Low complexity" evidence="1">
    <location>
        <begin position="156"/>
        <end position="168"/>
    </location>
</feature>
<proteinExistence type="predicted"/>